<proteinExistence type="predicted"/>
<dbReference type="PANTHER" id="PTHR23176:SF121">
    <property type="entry name" value="RHO-TYPE GTPASE-ACTIVATING PROTEIN 1-RELATED"/>
    <property type="match status" value="1"/>
</dbReference>
<accession>A0ABR4NUG7</accession>
<evidence type="ECO:0000256" key="5">
    <source>
        <dbReference type="SAM" id="Coils"/>
    </source>
</evidence>
<sequence length="935" mass="106528">MSVEVEESSALPICVKCKEPITTGHAYELGYDRWHIECFACHKCDKVLTCDSDFLVLGTGALICFECSDSCKSCGKKIDDLAIILSSSNEAYCSECFKCCKCNESIQDLRYAKTKKGLFCLNCHEKLLAKRRTYDEKKRKLLEKKHLPRIPTITDDDCEPALQTEVNRSVTDGVEARNMGIQRRELRQSNNLAIPKRSRDRPMSVYRSTNGDSDSSRETSLDKSNDSLVKSTSDSIITHYLDPVVKLDERPEIKLPPRPSNNETQNKNSSLLSPTRVVHQRKTSIDANLEEFHTATEFQSPLKNELLKSPLRESQIKSPLRNGRHDPAMKSPKSYRRGMILETDEDENTPDSFNILECFDPERDPKLMAPPIVGSVDTSVTDFSETNSTEIGLEEKQRIDKDFLGSSLFHKQNLSRGSISIPSVSASLDSSETVQPLDILENDKSRSQDNLNSKNNNYDRYIKTPQFRNSDPELIKSTDSRSNQYTSTRPLQLPSDAQDNFNASSLYEKNLKRETLKAEIHLKKLREEVEAMRNRKKKYQKELDEMKNARKEIRISLDTLRTEWEQLKSQIDDSVIDQSTDEIIVPNNDRVKSNNFEVAETASVARSSGSKPRFWKLFSKQNNIPPMISQPMQIPMQAMNYGINSTAAMFSHATGHYNDGSPSKLDISHPVLKNTNEFDDLKLVSIQNSKESNINRSESPVTSDGSQLYGSSLVARAQYEGYPIPLLVSACVKYVESSEEFLTTEGIYRISGSQLRIEELEKQFAHMGAQNCADVQKGQIDGIPSFLYEQDLHTITGVLKRYLRKLPNPVLTYQVYEPLISLIREQRVIETLPLINNKITTESKSSEKYFFMVDTLQKILSNLPESHYEVLKLLSRHVCKINKYSGTNLMNIRNLALIFSPGLLRDYSGIKDLEDMRERDYIITFLFTYHEEILP</sequence>
<dbReference type="Gene3D" id="1.10.555.10">
    <property type="entry name" value="Rho GTPase activation protein"/>
    <property type="match status" value="1"/>
</dbReference>
<dbReference type="PROSITE" id="PS50238">
    <property type="entry name" value="RHOGAP"/>
    <property type="match status" value="1"/>
</dbReference>
<organism evidence="9 10">
    <name type="scientific">Nakaseomyces bracarensis</name>
    <dbReference type="NCBI Taxonomy" id="273131"/>
    <lineage>
        <taxon>Eukaryota</taxon>
        <taxon>Fungi</taxon>
        <taxon>Dikarya</taxon>
        <taxon>Ascomycota</taxon>
        <taxon>Saccharomycotina</taxon>
        <taxon>Saccharomycetes</taxon>
        <taxon>Saccharomycetales</taxon>
        <taxon>Saccharomycetaceae</taxon>
        <taxon>Nakaseomyces</taxon>
    </lineage>
</organism>
<dbReference type="InterPro" id="IPR050729">
    <property type="entry name" value="Rho-GAP"/>
</dbReference>
<dbReference type="Pfam" id="PF00620">
    <property type="entry name" value="RhoGAP"/>
    <property type="match status" value="1"/>
</dbReference>
<keyword evidence="4" id="KW-0440">LIM domain</keyword>
<dbReference type="Proteomes" id="UP001623330">
    <property type="component" value="Unassembled WGS sequence"/>
</dbReference>
<evidence type="ECO:0000256" key="2">
    <source>
        <dbReference type="ARBA" id="ARBA00022723"/>
    </source>
</evidence>
<dbReference type="PROSITE" id="PS00478">
    <property type="entry name" value="LIM_DOMAIN_1"/>
    <property type="match status" value="1"/>
</dbReference>
<keyword evidence="2 4" id="KW-0479">Metal-binding</keyword>
<dbReference type="InterPro" id="IPR000198">
    <property type="entry name" value="RhoGAP_dom"/>
</dbReference>
<feature type="domain" description="Rho-GAP" evidence="8">
    <location>
        <begin position="711"/>
        <end position="934"/>
    </location>
</feature>
<dbReference type="CDD" id="cd09395">
    <property type="entry name" value="LIM2_Rga"/>
    <property type="match status" value="1"/>
</dbReference>
<feature type="coiled-coil region" evidence="5">
    <location>
        <begin position="508"/>
        <end position="563"/>
    </location>
</feature>
<dbReference type="PROSITE" id="PS50023">
    <property type="entry name" value="LIM_DOMAIN_2"/>
    <property type="match status" value="1"/>
</dbReference>
<evidence type="ECO:0000256" key="6">
    <source>
        <dbReference type="SAM" id="MobiDB-lite"/>
    </source>
</evidence>
<evidence type="ECO:0000313" key="10">
    <source>
        <dbReference type="Proteomes" id="UP001623330"/>
    </source>
</evidence>
<keyword evidence="3 4" id="KW-0862">Zinc</keyword>
<evidence type="ECO:0000256" key="1">
    <source>
        <dbReference type="ARBA" id="ARBA00022468"/>
    </source>
</evidence>
<feature type="compositionally biased region" description="Polar residues" evidence="6">
    <location>
        <begin position="448"/>
        <end position="458"/>
    </location>
</feature>
<evidence type="ECO:0000256" key="3">
    <source>
        <dbReference type="ARBA" id="ARBA00022833"/>
    </source>
</evidence>
<evidence type="ECO:0000256" key="4">
    <source>
        <dbReference type="PROSITE-ProRule" id="PRU00125"/>
    </source>
</evidence>
<dbReference type="Gene3D" id="2.10.110.10">
    <property type="entry name" value="Cysteine Rich Protein"/>
    <property type="match status" value="2"/>
</dbReference>
<evidence type="ECO:0000259" key="7">
    <source>
        <dbReference type="PROSITE" id="PS50023"/>
    </source>
</evidence>
<feature type="compositionally biased region" description="Polar residues" evidence="6">
    <location>
        <begin position="260"/>
        <end position="273"/>
    </location>
</feature>
<feature type="region of interest" description="Disordered" evidence="6">
    <location>
        <begin position="441"/>
        <end position="499"/>
    </location>
</feature>
<keyword evidence="5" id="KW-0175">Coiled coil</keyword>
<dbReference type="InterPro" id="IPR008936">
    <property type="entry name" value="Rho_GTPase_activation_prot"/>
</dbReference>
<evidence type="ECO:0000259" key="8">
    <source>
        <dbReference type="PROSITE" id="PS50238"/>
    </source>
</evidence>
<name>A0ABR4NUG7_9SACH</name>
<reference evidence="9 10" key="1">
    <citation type="submission" date="2024-05" db="EMBL/GenBank/DDBJ databases">
        <title>Long read based assembly of the Candida bracarensis genome reveals expanded adhesin content.</title>
        <authorList>
            <person name="Marcet-Houben M."/>
            <person name="Ksiezopolska E."/>
            <person name="Gabaldon T."/>
        </authorList>
    </citation>
    <scope>NUCLEOTIDE SEQUENCE [LARGE SCALE GENOMIC DNA]</scope>
    <source>
        <strain evidence="9 10">CBM6</strain>
    </source>
</reference>
<dbReference type="SUPFAM" id="SSF48350">
    <property type="entry name" value="GTPase activation domain, GAP"/>
    <property type="match status" value="1"/>
</dbReference>
<gene>
    <name evidence="9" type="ORF">RNJ44_04229</name>
</gene>
<dbReference type="EMBL" id="JBEVYD010000005">
    <property type="protein sequence ID" value="KAL3232313.1"/>
    <property type="molecule type" value="Genomic_DNA"/>
</dbReference>
<dbReference type="SMART" id="SM00132">
    <property type="entry name" value="LIM"/>
    <property type="match status" value="2"/>
</dbReference>
<dbReference type="SMART" id="SM00324">
    <property type="entry name" value="RhoGAP"/>
    <property type="match status" value="1"/>
</dbReference>
<keyword evidence="1" id="KW-0343">GTPase activation</keyword>
<dbReference type="PANTHER" id="PTHR23176">
    <property type="entry name" value="RHO/RAC/CDC GTPASE-ACTIVATING PROTEIN"/>
    <property type="match status" value="1"/>
</dbReference>
<keyword evidence="10" id="KW-1185">Reference proteome</keyword>
<dbReference type="Pfam" id="PF00412">
    <property type="entry name" value="LIM"/>
    <property type="match status" value="2"/>
</dbReference>
<evidence type="ECO:0000313" key="9">
    <source>
        <dbReference type="EMBL" id="KAL3232313.1"/>
    </source>
</evidence>
<comment type="caution">
    <text evidence="9">The sequence shown here is derived from an EMBL/GenBank/DDBJ whole genome shotgun (WGS) entry which is preliminary data.</text>
</comment>
<dbReference type="CDD" id="cd09394">
    <property type="entry name" value="LIM1_Rga"/>
    <property type="match status" value="1"/>
</dbReference>
<feature type="region of interest" description="Disordered" evidence="6">
    <location>
        <begin position="248"/>
        <end position="277"/>
    </location>
</feature>
<feature type="domain" description="LIM zinc-binding" evidence="7">
    <location>
        <begin position="69"/>
        <end position="130"/>
    </location>
</feature>
<feature type="compositionally biased region" description="Basic and acidic residues" evidence="6">
    <location>
        <begin position="214"/>
        <end position="225"/>
    </location>
</feature>
<feature type="compositionally biased region" description="Polar residues" evidence="6">
    <location>
        <begin position="480"/>
        <end position="499"/>
    </location>
</feature>
<dbReference type="CDD" id="cd00159">
    <property type="entry name" value="RhoGAP"/>
    <property type="match status" value="1"/>
</dbReference>
<protein>
    <submittedName>
        <fullName evidence="9">Rho-type GTPase-activating protein 2</fullName>
    </submittedName>
</protein>
<dbReference type="InterPro" id="IPR001781">
    <property type="entry name" value="Znf_LIM"/>
</dbReference>
<feature type="compositionally biased region" description="Basic and acidic residues" evidence="6">
    <location>
        <begin position="470"/>
        <end position="479"/>
    </location>
</feature>
<feature type="region of interest" description="Disordered" evidence="6">
    <location>
        <begin position="169"/>
        <end position="231"/>
    </location>
</feature>